<dbReference type="InterPro" id="IPR036465">
    <property type="entry name" value="vWFA_dom_sf"/>
</dbReference>
<evidence type="ECO:0000256" key="1">
    <source>
        <dbReference type="ARBA" id="ARBA00022490"/>
    </source>
</evidence>
<dbReference type="Gene3D" id="3.40.50.410">
    <property type="entry name" value="von Willebrand factor, type A domain"/>
    <property type="match status" value="1"/>
</dbReference>
<gene>
    <name evidence="3 5" type="primary">viaA</name>
    <name evidence="5" type="ORF">HGO23_00220</name>
</gene>
<comment type="subcellular location">
    <subcellularLocation>
        <location evidence="3">Cytoplasm</location>
    </subcellularLocation>
</comment>
<protein>
    <recommendedName>
        <fullName evidence="3">Regulatory protein ViaA</fullName>
    </recommendedName>
    <alternativeName>
        <fullName evidence="3">VWA interacting with AAA+ ATPase</fullName>
    </alternativeName>
</protein>
<comment type="function">
    <text evidence="3">Component of the RavA-ViaA chaperone complex, which may act on the membrane to optimize the function of some of the respiratory chains. ViaA stimulates the ATPase activity of RavA.</text>
</comment>
<dbReference type="PANTHER" id="PTHR36846:SF1">
    <property type="entry name" value="PROTEIN VIAA"/>
    <property type="match status" value="1"/>
</dbReference>
<dbReference type="Pfam" id="PF05762">
    <property type="entry name" value="VWA_CoxE"/>
    <property type="match status" value="1"/>
</dbReference>
<dbReference type="InterPro" id="IPR008912">
    <property type="entry name" value="Uncharacterised_CoxE"/>
</dbReference>
<accession>A0ABX7VJF2</accession>
<comment type="subunit">
    <text evidence="3">Homodimer. Interacts with RavA.</text>
</comment>
<dbReference type="Proteomes" id="UP000665047">
    <property type="component" value="Chromosome"/>
</dbReference>
<evidence type="ECO:0000256" key="2">
    <source>
        <dbReference type="ARBA" id="ARBA00023186"/>
    </source>
</evidence>
<dbReference type="InterPro" id="IPR002035">
    <property type="entry name" value="VWF_A"/>
</dbReference>
<dbReference type="PANTHER" id="PTHR36846">
    <property type="entry name" value="PROTEIN VIAA"/>
    <property type="match status" value="1"/>
</dbReference>
<dbReference type="InterPro" id="IPR023481">
    <property type="entry name" value="Uncharacterised_ViaA"/>
</dbReference>
<evidence type="ECO:0000256" key="3">
    <source>
        <dbReference type="HAMAP-Rule" id="MF_01626"/>
    </source>
</evidence>
<proteinExistence type="inferred from homology"/>
<dbReference type="CDD" id="cd01462">
    <property type="entry name" value="VWA_YIEM_type"/>
    <property type="match status" value="1"/>
</dbReference>
<dbReference type="SUPFAM" id="SSF53300">
    <property type="entry name" value="vWA-like"/>
    <property type="match status" value="1"/>
</dbReference>
<keyword evidence="2 3" id="KW-0143">Chaperone</keyword>
<comment type="similarity">
    <text evidence="3">Belongs to the ViaA family.</text>
</comment>
<dbReference type="HAMAP" id="MF_01626">
    <property type="entry name" value="ViaA"/>
    <property type="match status" value="1"/>
</dbReference>
<dbReference type="SMART" id="SM00327">
    <property type="entry name" value="VWA"/>
    <property type="match status" value="1"/>
</dbReference>
<feature type="domain" description="VWFA" evidence="4">
    <location>
        <begin position="321"/>
        <end position="485"/>
    </location>
</feature>
<evidence type="ECO:0000313" key="5">
    <source>
        <dbReference type="EMBL" id="QTL39917.1"/>
    </source>
</evidence>
<keyword evidence="1 3" id="KW-0963">Cytoplasm</keyword>
<evidence type="ECO:0000259" key="4">
    <source>
        <dbReference type="SMART" id="SM00327"/>
    </source>
</evidence>
<sequence length="485" mass="56150">MLTLTTLDLLLAINEGELIEETISTLLSSPQLVIFFKKFPNLNKSLQKNIPDWQQTLQQRIKDAIIPVLLAEEFQLYQQIAITEAAVFYRQLPQLVEKLQQIQSPFANDAYTLYETLSQHSHAGHMLFIQRWRSSLILQVTKFHRILLEQEKDQLLAELQKRLELTNSLNPIFNENDRAAGRLWDMSKGQLHLAAYKISLITQYAEFLRQQSELEKLAQLLGRNQTAKSIPKDSSVLEAFPKIERMPDTVPEQINGLQQGDDILRLLPTELVMLGIKDLEYDFYRRLIEKKLLTYRLQGDNWQTKTVLKPVIHHGNEEQPRGPFIACVDTSGSMGGFNERCAKAFCLALMRIALADNRQCHIILFSTEIIHYDLTSQDGLTQIVHFLGQTFRGGTDLAFCLKTVTEKMKESIWRNADAVVISDFIAQRLPEELIHQIQNLQQHQKHRFHAVSLSNYGKPGIMRIFDHIWRFDTGITSRLLRRWQH</sequence>
<organism evidence="5 6">
    <name type="scientific">Xenorhabdus budapestensis</name>
    <dbReference type="NCBI Taxonomy" id="290110"/>
    <lineage>
        <taxon>Bacteria</taxon>
        <taxon>Pseudomonadati</taxon>
        <taxon>Pseudomonadota</taxon>
        <taxon>Gammaproteobacteria</taxon>
        <taxon>Enterobacterales</taxon>
        <taxon>Morganellaceae</taxon>
        <taxon>Xenorhabdus</taxon>
    </lineage>
</organism>
<dbReference type="RefSeq" id="WP_209027567.1">
    <property type="nucleotide sequence ID" value="NZ_CP072455.1"/>
</dbReference>
<reference evidence="5 6" key="1">
    <citation type="submission" date="2021-03" db="EMBL/GenBank/DDBJ databases">
        <title>Complete Genome Sequence Data of Xenorhabdus budapestensis strain C72, a Candidate Biological Control Agent, from China.</title>
        <authorList>
            <person name="LI B."/>
            <person name="WANG S."/>
            <person name="QIU D."/>
        </authorList>
    </citation>
    <scope>NUCLEOTIDE SEQUENCE [LARGE SCALE GENOMIC DNA]</scope>
    <source>
        <strain evidence="5 6">C-7-2</strain>
    </source>
</reference>
<evidence type="ECO:0000313" key="6">
    <source>
        <dbReference type="Proteomes" id="UP000665047"/>
    </source>
</evidence>
<dbReference type="EMBL" id="CP072455">
    <property type="protein sequence ID" value="QTL39917.1"/>
    <property type="molecule type" value="Genomic_DNA"/>
</dbReference>
<name>A0ABX7VJF2_XENBU</name>
<dbReference type="NCBIfam" id="NF008230">
    <property type="entry name" value="PRK10997.1"/>
    <property type="match status" value="1"/>
</dbReference>
<keyword evidence="6" id="KW-1185">Reference proteome</keyword>